<dbReference type="SMART" id="SM00052">
    <property type="entry name" value="EAL"/>
    <property type="match status" value="1"/>
</dbReference>
<protein>
    <recommendedName>
        <fullName evidence="1">HDOD domain-containing protein</fullName>
    </recommendedName>
</protein>
<dbReference type="InterPro" id="IPR001633">
    <property type="entry name" value="EAL_dom"/>
</dbReference>
<accession>A0A2D3WAS7</accession>
<dbReference type="Pfam" id="PF08668">
    <property type="entry name" value="HDOD"/>
    <property type="match status" value="1"/>
</dbReference>
<dbReference type="InterPro" id="IPR052340">
    <property type="entry name" value="RNase_Y/CdgJ"/>
</dbReference>
<evidence type="ECO:0000259" key="1">
    <source>
        <dbReference type="PROSITE" id="PS51833"/>
    </source>
</evidence>
<evidence type="ECO:0000313" key="3">
    <source>
        <dbReference type="Proteomes" id="UP000228859"/>
    </source>
</evidence>
<dbReference type="RefSeq" id="WP_294897210.1">
    <property type="nucleotide sequence ID" value="NZ_DLUI01000155.1"/>
</dbReference>
<dbReference type="PROSITE" id="PS51833">
    <property type="entry name" value="HDOD"/>
    <property type="match status" value="1"/>
</dbReference>
<reference evidence="2 3" key="1">
    <citation type="journal article" date="2017" name="Front. Microbiol.">
        <title>Comparative Genomic Analysis of the Class Epsilonproteobacteria and Proposed Reclassification to Epsilonbacteraeota (phyl. nov.).</title>
        <authorList>
            <person name="Waite D.W."/>
            <person name="Vanwonterghem I."/>
            <person name="Rinke C."/>
            <person name="Parks D.H."/>
            <person name="Zhang Y."/>
            <person name="Takai K."/>
            <person name="Sievert S.M."/>
            <person name="Simon J."/>
            <person name="Campbell B.J."/>
            <person name="Hanson T.E."/>
            <person name="Woyke T."/>
            <person name="Klotz M.G."/>
            <person name="Hugenholtz P."/>
        </authorList>
    </citation>
    <scope>NUCLEOTIDE SEQUENCE [LARGE SCALE GENOMIC DNA]</scope>
    <source>
        <strain evidence="2">UBA12443</strain>
    </source>
</reference>
<dbReference type="InterPro" id="IPR014408">
    <property type="entry name" value="dGMP_Pdiesterase_EAL/HD-GYP"/>
</dbReference>
<dbReference type="PANTHER" id="PTHR33525">
    <property type="match status" value="1"/>
</dbReference>
<dbReference type="AlphaFoldDB" id="A0A2D3WAS7"/>
<gene>
    <name evidence="2" type="ORF">CFH83_10770</name>
</gene>
<sequence length="407" mass="45809">MASLQFIGRQPIIDHTGELIAYDLFYDIPSHEDSSHIAPLIASVINTFCIHNVLGDVQGFIKIDDTFLMSGIIYSVPKQLFILSLPDSITLNHESYERIIELHGLGYCFALHDISYIQTKTLKKLTPLFPILSYLKVDIKNLSQEYMAKLSKLINPYSLKMIATDVNTQEEYAIAKSIGFPYVEGYYFSEPISVEHQSVDSKLLTVIRLYNMLTSSATTTEELTMTFESNPELTIQLLQYINSSAFSLRIKISSIAQVLTLLGRKPLSQWLLLLMYGKHINHSPTQSLLMQMVSRRTALMKGFYKLLNPRATSDAMGEAFFVGVMSLSSAVMSMPLRLILKDMHLSEEVMIALLEHKGVLGELLETVEAIERFNIEKIQAFIHTHNLSSAAVLQLISTTALSSQELD</sequence>
<dbReference type="SUPFAM" id="SSF141868">
    <property type="entry name" value="EAL domain-like"/>
    <property type="match status" value="1"/>
</dbReference>
<evidence type="ECO:0000313" key="2">
    <source>
        <dbReference type="EMBL" id="DAB37518.1"/>
    </source>
</evidence>
<dbReference type="EMBL" id="DLUI01000155">
    <property type="protein sequence ID" value="DAB37518.1"/>
    <property type="molecule type" value="Genomic_DNA"/>
</dbReference>
<dbReference type="Gene3D" id="3.20.20.450">
    <property type="entry name" value="EAL domain"/>
    <property type="match status" value="1"/>
</dbReference>
<dbReference type="InterPro" id="IPR035919">
    <property type="entry name" value="EAL_sf"/>
</dbReference>
<organism evidence="2 3">
    <name type="scientific">Sulfuricurvum kujiense</name>
    <dbReference type="NCBI Taxonomy" id="148813"/>
    <lineage>
        <taxon>Bacteria</taxon>
        <taxon>Pseudomonadati</taxon>
        <taxon>Campylobacterota</taxon>
        <taxon>Epsilonproteobacteria</taxon>
        <taxon>Campylobacterales</taxon>
        <taxon>Sulfurimonadaceae</taxon>
        <taxon>Sulfuricurvum</taxon>
    </lineage>
</organism>
<dbReference type="Pfam" id="PF00563">
    <property type="entry name" value="EAL"/>
    <property type="match status" value="1"/>
</dbReference>
<proteinExistence type="predicted"/>
<name>A0A2D3WAS7_9BACT</name>
<dbReference type="Proteomes" id="UP000228859">
    <property type="component" value="Unassembled WGS sequence"/>
</dbReference>
<dbReference type="Gene3D" id="1.10.3210.10">
    <property type="entry name" value="Hypothetical protein af1432"/>
    <property type="match status" value="1"/>
</dbReference>
<dbReference type="SUPFAM" id="SSF109604">
    <property type="entry name" value="HD-domain/PDEase-like"/>
    <property type="match status" value="1"/>
</dbReference>
<comment type="caution">
    <text evidence="2">The sequence shown here is derived from an EMBL/GenBank/DDBJ whole genome shotgun (WGS) entry which is preliminary data.</text>
</comment>
<dbReference type="PIRSF" id="PIRSF003180">
    <property type="entry name" value="DiGMPpdiest_YuxH"/>
    <property type="match status" value="1"/>
</dbReference>
<feature type="domain" description="HDOD" evidence="1">
    <location>
        <begin position="199"/>
        <end position="391"/>
    </location>
</feature>
<dbReference type="InterPro" id="IPR013976">
    <property type="entry name" value="HDOD"/>
</dbReference>
<dbReference type="PANTHER" id="PTHR33525:SF4">
    <property type="entry name" value="CYCLIC DI-GMP PHOSPHODIESTERASE CDGJ"/>
    <property type="match status" value="1"/>
</dbReference>